<reference evidence="1" key="1">
    <citation type="journal article" date="2020" name="Nature">
        <title>Giant virus diversity and host interactions through global metagenomics.</title>
        <authorList>
            <person name="Schulz F."/>
            <person name="Roux S."/>
            <person name="Paez-Espino D."/>
            <person name="Jungbluth S."/>
            <person name="Walsh D.A."/>
            <person name="Denef V.J."/>
            <person name="McMahon K.D."/>
            <person name="Konstantinidis K.T."/>
            <person name="Eloe-Fadrosh E.A."/>
            <person name="Kyrpides N.C."/>
            <person name="Woyke T."/>
        </authorList>
    </citation>
    <scope>NUCLEOTIDE SEQUENCE</scope>
    <source>
        <strain evidence="1">GVMAG-M-3300023179-99</strain>
    </source>
</reference>
<dbReference type="EMBL" id="MN739946">
    <property type="protein sequence ID" value="QHT79190.1"/>
    <property type="molecule type" value="Genomic_DNA"/>
</dbReference>
<evidence type="ECO:0000313" key="1">
    <source>
        <dbReference type="EMBL" id="QHT79190.1"/>
    </source>
</evidence>
<accession>A0A6C0HFP2</accession>
<sequence>MKRHDPIGIRFLRPIVKVTKTITENEIKIPVKKQKLNTEETKMPPIPN</sequence>
<name>A0A6C0HFP2_9ZZZZ</name>
<organism evidence="1">
    <name type="scientific">viral metagenome</name>
    <dbReference type="NCBI Taxonomy" id="1070528"/>
    <lineage>
        <taxon>unclassified sequences</taxon>
        <taxon>metagenomes</taxon>
        <taxon>organismal metagenomes</taxon>
    </lineage>
</organism>
<dbReference type="AlphaFoldDB" id="A0A6C0HFP2"/>
<proteinExistence type="predicted"/>
<protein>
    <submittedName>
        <fullName evidence="1">Uncharacterized protein</fullName>
    </submittedName>
</protein>